<proteinExistence type="predicted"/>
<sequence length="25" mass="3018">MYAHGYQDLDGYIWELIFMKPEAVK</sequence>
<dbReference type="Proteomes" id="UP000198729">
    <property type="component" value="Unassembled WGS sequence"/>
</dbReference>
<accession>A0A1G5SGK0</accession>
<dbReference type="Gene3D" id="3.10.180.10">
    <property type="entry name" value="2,3-Dihydroxybiphenyl 1,2-Dioxygenase, domain 1"/>
    <property type="match status" value="1"/>
</dbReference>
<keyword evidence="2" id="KW-1185">Reference proteome</keyword>
<dbReference type="AlphaFoldDB" id="A0A1G5SGK0"/>
<name>A0A1G5SGK0_9PROT</name>
<evidence type="ECO:0008006" key="3">
    <source>
        <dbReference type="Google" id="ProtNLM"/>
    </source>
</evidence>
<evidence type="ECO:0000313" key="1">
    <source>
        <dbReference type="EMBL" id="SCZ85519.1"/>
    </source>
</evidence>
<reference evidence="1 2" key="1">
    <citation type="submission" date="2016-10" db="EMBL/GenBank/DDBJ databases">
        <authorList>
            <person name="de Groot N.N."/>
        </authorList>
    </citation>
    <scope>NUCLEOTIDE SEQUENCE [LARGE SCALE GENOMIC DNA]</scope>
    <source>
        <strain evidence="1">1</strain>
    </source>
</reference>
<evidence type="ECO:0000313" key="2">
    <source>
        <dbReference type="Proteomes" id="UP000198729"/>
    </source>
</evidence>
<gene>
    <name evidence="1" type="ORF">NSMM_390004</name>
</gene>
<dbReference type="EMBL" id="FMWO01000046">
    <property type="protein sequence ID" value="SCZ85519.1"/>
    <property type="molecule type" value="Genomic_DNA"/>
</dbReference>
<protein>
    <recommendedName>
        <fullName evidence="3">Glyoxalase/bleomycin resistance protein/dioxygenase</fullName>
    </recommendedName>
</protein>
<dbReference type="InterPro" id="IPR029068">
    <property type="entry name" value="Glyas_Bleomycin-R_OHBP_Dase"/>
</dbReference>
<organism evidence="1 2">
    <name type="scientific">Nitrosomonas mobilis</name>
    <dbReference type="NCBI Taxonomy" id="51642"/>
    <lineage>
        <taxon>Bacteria</taxon>
        <taxon>Pseudomonadati</taxon>
        <taxon>Pseudomonadota</taxon>
        <taxon>Betaproteobacteria</taxon>
        <taxon>Nitrosomonadales</taxon>
        <taxon>Nitrosomonadaceae</taxon>
        <taxon>Nitrosomonas</taxon>
    </lineage>
</organism>